<name>A0A562QVU2_9BURK</name>
<evidence type="ECO:0000259" key="3">
    <source>
        <dbReference type="PROSITE" id="PS50887"/>
    </source>
</evidence>
<organism evidence="4 5">
    <name type="scientific">Pseudoduganella lurida</name>
    <dbReference type="NCBI Taxonomy" id="1036180"/>
    <lineage>
        <taxon>Bacteria</taxon>
        <taxon>Pseudomonadati</taxon>
        <taxon>Pseudomonadota</taxon>
        <taxon>Betaproteobacteria</taxon>
        <taxon>Burkholderiales</taxon>
        <taxon>Oxalobacteraceae</taxon>
        <taxon>Telluria group</taxon>
        <taxon>Pseudoduganella</taxon>
    </lineage>
</organism>
<dbReference type="InterPro" id="IPR029787">
    <property type="entry name" value="Nucleotide_cyclase"/>
</dbReference>
<dbReference type="InterPro" id="IPR000160">
    <property type="entry name" value="GGDEF_dom"/>
</dbReference>
<dbReference type="Gene3D" id="3.30.70.270">
    <property type="match status" value="1"/>
</dbReference>
<dbReference type="Pfam" id="PF00990">
    <property type="entry name" value="GGDEF"/>
    <property type="match status" value="1"/>
</dbReference>
<dbReference type="CDD" id="cd01949">
    <property type="entry name" value="GGDEF"/>
    <property type="match status" value="1"/>
</dbReference>
<sequence>MTSDATPPYRNPLYKNHVLLLSQSFFIKDNRDELLLHAHKYDFDIAFFNEVSHFVSAIGNSRDHDLFVIDLDALHNLQSDMQSSRKTLMLGELLERLPGNHDYVYLQSARQGGRFLLQQRLVDSHCLAYAEKPIPNDVLVDKLFKLFVQRKGGDLVRLIHLGDPTDLDEAALLRQRVEVIRHADAHTLHQRVKELQPDIVLIGAAEYDRTEAIARVLQKNIEADPVREITLLQRRPDEDQARRALASGFDEIMPLSAPDLLTEQLVHRANKIRVSKDLIGKDRATGLLNKVGLQKKAQALIRQAARDNVPLAYGVVDIDKFKTINDTWGHSFGDIVIKRLSLTLAQQVGELDLLSRFGGEEFVVVFWDCTPAQGWQKLDALRQAFGAIAFQVAPGDVRHFSFSGGIATYPEQRSENELFLRADAMLYEAKQAGRNRICPPGDAMA</sequence>
<proteinExistence type="predicted"/>
<dbReference type="SUPFAM" id="SSF55073">
    <property type="entry name" value="Nucleotide cyclase"/>
    <property type="match status" value="1"/>
</dbReference>
<gene>
    <name evidence="4" type="ORF">IP91_04863</name>
</gene>
<keyword evidence="5" id="KW-1185">Reference proteome</keyword>
<reference evidence="4 5" key="1">
    <citation type="journal article" date="2015" name="Stand. Genomic Sci.">
        <title>Genomic Encyclopedia of Bacterial and Archaeal Type Strains, Phase III: the genomes of soil and plant-associated and newly described type strains.</title>
        <authorList>
            <person name="Whitman W.B."/>
            <person name="Woyke T."/>
            <person name="Klenk H.P."/>
            <person name="Zhou Y."/>
            <person name="Lilburn T.G."/>
            <person name="Beck B.J."/>
            <person name="De Vos P."/>
            <person name="Vandamme P."/>
            <person name="Eisen J.A."/>
            <person name="Garrity G."/>
            <person name="Hugenholtz P."/>
            <person name="Kyrpides N.C."/>
        </authorList>
    </citation>
    <scope>NUCLEOTIDE SEQUENCE [LARGE SCALE GENOMIC DNA]</scope>
    <source>
        <strain evidence="4 5">CGMCC 1.10822</strain>
    </source>
</reference>
<dbReference type="PROSITE" id="PS50887">
    <property type="entry name" value="GGDEF"/>
    <property type="match status" value="1"/>
</dbReference>
<dbReference type="NCBIfam" id="TIGR00254">
    <property type="entry name" value="GGDEF"/>
    <property type="match status" value="1"/>
</dbReference>
<protein>
    <recommendedName>
        <fullName evidence="1">diguanylate cyclase</fullName>
        <ecNumber evidence="1">2.7.7.65</ecNumber>
    </recommendedName>
</protein>
<dbReference type="GO" id="GO:0052621">
    <property type="term" value="F:diguanylate cyclase activity"/>
    <property type="evidence" value="ECO:0007669"/>
    <property type="project" value="UniProtKB-EC"/>
</dbReference>
<comment type="caution">
    <text evidence="4">The sequence shown here is derived from an EMBL/GenBank/DDBJ whole genome shotgun (WGS) entry which is preliminary data.</text>
</comment>
<evidence type="ECO:0000256" key="2">
    <source>
        <dbReference type="ARBA" id="ARBA00034247"/>
    </source>
</evidence>
<dbReference type="OrthoDB" id="9813903at2"/>
<dbReference type="InterPro" id="IPR043128">
    <property type="entry name" value="Rev_trsase/Diguanyl_cyclase"/>
</dbReference>
<dbReference type="EMBL" id="VLLB01000013">
    <property type="protein sequence ID" value="TWI60899.1"/>
    <property type="molecule type" value="Genomic_DNA"/>
</dbReference>
<evidence type="ECO:0000313" key="5">
    <source>
        <dbReference type="Proteomes" id="UP000318431"/>
    </source>
</evidence>
<comment type="catalytic activity">
    <reaction evidence="2">
        <text>2 GTP = 3',3'-c-di-GMP + 2 diphosphate</text>
        <dbReference type="Rhea" id="RHEA:24898"/>
        <dbReference type="ChEBI" id="CHEBI:33019"/>
        <dbReference type="ChEBI" id="CHEBI:37565"/>
        <dbReference type="ChEBI" id="CHEBI:58805"/>
        <dbReference type="EC" id="2.7.7.65"/>
    </reaction>
</comment>
<evidence type="ECO:0000313" key="4">
    <source>
        <dbReference type="EMBL" id="TWI60899.1"/>
    </source>
</evidence>
<feature type="domain" description="GGDEF" evidence="3">
    <location>
        <begin position="309"/>
        <end position="442"/>
    </location>
</feature>
<dbReference type="PANTHER" id="PTHR45138">
    <property type="entry name" value="REGULATORY COMPONENTS OF SENSORY TRANSDUCTION SYSTEM"/>
    <property type="match status" value="1"/>
</dbReference>
<dbReference type="InterPro" id="IPR050469">
    <property type="entry name" value="Diguanylate_Cyclase"/>
</dbReference>
<evidence type="ECO:0000256" key="1">
    <source>
        <dbReference type="ARBA" id="ARBA00012528"/>
    </source>
</evidence>
<accession>A0A562QVU2</accession>
<dbReference type="RefSeq" id="WP_145652928.1">
    <property type="nucleotide sequence ID" value="NZ_VLLB01000013.1"/>
</dbReference>
<dbReference type="PANTHER" id="PTHR45138:SF9">
    <property type="entry name" value="DIGUANYLATE CYCLASE DGCM-RELATED"/>
    <property type="match status" value="1"/>
</dbReference>
<dbReference type="EC" id="2.7.7.65" evidence="1"/>
<dbReference type="Proteomes" id="UP000318431">
    <property type="component" value="Unassembled WGS sequence"/>
</dbReference>
<dbReference type="AlphaFoldDB" id="A0A562QVU2"/>
<dbReference type="SMART" id="SM00267">
    <property type="entry name" value="GGDEF"/>
    <property type="match status" value="1"/>
</dbReference>